<sequence>MSCVSSKKYCVGDPSALPTLLRRAGDPRNTSNPILGEAKSCRVTLVPCRLLHLFSRGHEARGLSSGGLMESEYLIWKVESPSEKQSPALRSESRLQSQRVREMAMHRKNEKGSGMSMATVKTA</sequence>
<proteinExistence type="predicted"/>
<organism evidence="2 3">
    <name type="scientific">Stylosanthes scabra</name>
    <dbReference type="NCBI Taxonomy" id="79078"/>
    <lineage>
        <taxon>Eukaryota</taxon>
        <taxon>Viridiplantae</taxon>
        <taxon>Streptophyta</taxon>
        <taxon>Embryophyta</taxon>
        <taxon>Tracheophyta</taxon>
        <taxon>Spermatophyta</taxon>
        <taxon>Magnoliopsida</taxon>
        <taxon>eudicotyledons</taxon>
        <taxon>Gunneridae</taxon>
        <taxon>Pentapetalae</taxon>
        <taxon>rosids</taxon>
        <taxon>fabids</taxon>
        <taxon>Fabales</taxon>
        <taxon>Fabaceae</taxon>
        <taxon>Papilionoideae</taxon>
        <taxon>50 kb inversion clade</taxon>
        <taxon>dalbergioids sensu lato</taxon>
        <taxon>Dalbergieae</taxon>
        <taxon>Pterocarpus clade</taxon>
        <taxon>Stylosanthes</taxon>
    </lineage>
</organism>
<dbReference type="EMBL" id="JASCZI010030428">
    <property type="protein sequence ID" value="MED6122528.1"/>
    <property type="molecule type" value="Genomic_DNA"/>
</dbReference>
<dbReference type="Proteomes" id="UP001341840">
    <property type="component" value="Unassembled WGS sequence"/>
</dbReference>
<feature type="region of interest" description="Disordered" evidence="1">
    <location>
        <begin position="80"/>
        <end position="123"/>
    </location>
</feature>
<reference evidence="2 3" key="1">
    <citation type="journal article" date="2023" name="Plants (Basel)">
        <title>Bridging the Gap: Combining Genomics and Transcriptomics Approaches to Understand Stylosanthes scabra, an Orphan Legume from the Brazilian Caatinga.</title>
        <authorList>
            <person name="Ferreira-Neto J.R.C."/>
            <person name="da Silva M.D."/>
            <person name="Binneck E."/>
            <person name="de Melo N.F."/>
            <person name="da Silva R.H."/>
            <person name="de Melo A.L.T.M."/>
            <person name="Pandolfi V."/>
            <person name="Bustamante F.O."/>
            <person name="Brasileiro-Vidal A.C."/>
            <person name="Benko-Iseppon A.M."/>
        </authorList>
    </citation>
    <scope>NUCLEOTIDE SEQUENCE [LARGE SCALE GENOMIC DNA]</scope>
    <source>
        <tissue evidence="2">Leaves</tissue>
    </source>
</reference>
<comment type="caution">
    <text evidence="2">The sequence shown here is derived from an EMBL/GenBank/DDBJ whole genome shotgun (WGS) entry which is preliminary data.</text>
</comment>
<evidence type="ECO:0000313" key="3">
    <source>
        <dbReference type="Proteomes" id="UP001341840"/>
    </source>
</evidence>
<evidence type="ECO:0000313" key="2">
    <source>
        <dbReference type="EMBL" id="MED6122528.1"/>
    </source>
</evidence>
<name>A0ABU6RFD5_9FABA</name>
<protein>
    <submittedName>
        <fullName evidence="2">Uncharacterized protein</fullName>
    </submittedName>
</protein>
<evidence type="ECO:0000256" key="1">
    <source>
        <dbReference type="SAM" id="MobiDB-lite"/>
    </source>
</evidence>
<accession>A0ABU6RFD5</accession>
<feature type="compositionally biased region" description="Basic and acidic residues" evidence="1">
    <location>
        <begin position="99"/>
        <end position="111"/>
    </location>
</feature>
<keyword evidence="3" id="KW-1185">Reference proteome</keyword>
<gene>
    <name evidence="2" type="ORF">PIB30_040602</name>
</gene>